<reference evidence="6 7" key="1">
    <citation type="submission" date="2012-11" db="EMBL/GenBank/DDBJ databases">
        <title>Whole genome sequence of Acidocella aminolytica 101 = DSM 11237.</title>
        <authorList>
            <person name="Azuma Y."/>
            <person name="Higashiura N."/>
            <person name="Hirakawa H."/>
            <person name="Matsushita K."/>
        </authorList>
    </citation>
    <scope>NUCLEOTIDE SEQUENCE [LARGE SCALE GENOMIC DNA]</scope>
    <source>
        <strain evidence="7">101 / DSM 11237</strain>
    </source>
</reference>
<keyword evidence="4" id="KW-0411">Iron-sulfur</keyword>
<protein>
    <submittedName>
        <fullName evidence="6">Aldehyde dehydrogenase small subunit</fullName>
    </submittedName>
</protein>
<dbReference type="RefSeq" id="WP_048877527.1">
    <property type="nucleotide sequence ID" value="NZ_BANC01000016.1"/>
</dbReference>
<feature type="domain" description="2Fe-2S ferredoxin-type" evidence="5">
    <location>
        <begin position="3"/>
        <end position="79"/>
    </location>
</feature>
<comment type="caution">
    <text evidence="6">The sequence shown here is derived from an EMBL/GenBank/DDBJ whole genome shotgun (WGS) entry which is preliminary data.</text>
</comment>
<keyword evidence="1" id="KW-0001">2Fe-2S</keyword>
<dbReference type="EMBL" id="BANC01000016">
    <property type="protein sequence ID" value="GAN79049.1"/>
    <property type="molecule type" value="Genomic_DNA"/>
</dbReference>
<dbReference type="Gene3D" id="3.10.20.30">
    <property type="match status" value="1"/>
</dbReference>
<dbReference type="Pfam" id="PF01799">
    <property type="entry name" value="Fer2_2"/>
    <property type="match status" value="1"/>
</dbReference>
<dbReference type="GO" id="GO:0016491">
    <property type="term" value="F:oxidoreductase activity"/>
    <property type="evidence" value="ECO:0007669"/>
    <property type="project" value="InterPro"/>
</dbReference>
<sequence length="160" mass="17352">MTQKLVIHVNGKNRTVEAEPESMLLYALRDNLGLRGPKFGCGLSECGACTVLLNGKAIHSCVMPLKMVEGQKVTTLEGLVEDGKPNKLQQAFIDEQAAQCGYCINGMIMKAQALIDQNPHASRDEIKVSLEGNLCRCGTHMRILRAVERVTQGQASQGGN</sequence>
<dbReference type="SUPFAM" id="SSF54292">
    <property type="entry name" value="2Fe-2S ferredoxin-like"/>
    <property type="match status" value="1"/>
</dbReference>
<dbReference type="GO" id="GO:0046872">
    <property type="term" value="F:metal ion binding"/>
    <property type="evidence" value="ECO:0007669"/>
    <property type="project" value="UniProtKB-KW"/>
</dbReference>
<dbReference type="InterPro" id="IPR001041">
    <property type="entry name" value="2Fe-2S_ferredoxin-type"/>
</dbReference>
<dbReference type="Proteomes" id="UP000032668">
    <property type="component" value="Unassembled WGS sequence"/>
</dbReference>
<gene>
    <name evidence="6" type="ORF">Aam_016_019</name>
</gene>
<evidence type="ECO:0000313" key="7">
    <source>
        <dbReference type="Proteomes" id="UP000032668"/>
    </source>
</evidence>
<dbReference type="InterPro" id="IPR036010">
    <property type="entry name" value="2Fe-2S_ferredoxin-like_sf"/>
</dbReference>
<accession>A0A0D6PDW0</accession>
<evidence type="ECO:0000256" key="4">
    <source>
        <dbReference type="ARBA" id="ARBA00023014"/>
    </source>
</evidence>
<dbReference type="InterPro" id="IPR036884">
    <property type="entry name" value="2Fe-2S-bd_dom_sf"/>
</dbReference>
<dbReference type="PROSITE" id="PS51085">
    <property type="entry name" value="2FE2S_FER_2"/>
    <property type="match status" value="1"/>
</dbReference>
<dbReference type="Gene3D" id="1.10.150.120">
    <property type="entry name" value="[2Fe-2S]-binding domain"/>
    <property type="match status" value="1"/>
</dbReference>
<evidence type="ECO:0000256" key="1">
    <source>
        <dbReference type="ARBA" id="ARBA00022714"/>
    </source>
</evidence>
<evidence type="ECO:0000256" key="2">
    <source>
        <dbReference type="ARBA" id="ARBA00022723"/>
    </source>
</evidence>
<dbReference type="AlphaFoldDB" id="A0A0D6PDW0"/>
<evidence type="ECO:0000259" key="5">
    <source>
        <dbReference type="PROSITE" id="PS51085"/>
    </source>
</evidence>
<proteinExistence type="predicted"/>
<dbReference type="PANTHER" id="PTHR44379:SF6">
    <property type="entry name" value="BLR6046 PROTEIN"/>
    <property type="match status" value="1"/>
</dbReference>
<evidence type="ECO:0000313" key="6">
    <source>
        <dbReference type="EMBL" id="GAN79049.1"/>
    </source>
</evidence>
<dbReference type="STRING" id="1120923.SAMN02746095_02288"/>
<dbReference type="GO" id="GO:0051537">
    <property type="term" value="F:2 iron, 2 sulfur cluster binding"/>
    <property type="evidence" value="ECO:0007669"/>
    <property type="project" value="UniProtKB-KW"/>
</dbReference>
<organism evidence="6 7">
    <name type="scientific">Acidocella aminolytica 101 = DSM 11237</name>
    <dbReference type="NCBI Taxonomy" id="1120923"/>
    <lineage>
        <taxon>Bacteria</taxon>
        <taxon>Pseudomonadati</taxon>
        <taxon>Pseudomonadota</taxon>
        <taxon>Alphaproteobacteria</taxon>
        <taxon>Acetobacterales</taxon>
        <taxon>Acidocellaceae</taxon>
        <taxon>Acidocella</taxon>
    </lineage>
</organism>
<dbReference type="CDD" id="cd00207">
    <property type="entry name" value="fer2"/>
    <property type="match status" value="1"/>
</dbReference>
<keyword evidence="3" id="KW-0408">Iron</keyword>
<evidence type="ECO:0000256" key="3">
    <source>
        <dbReference type="ARBA" id="ARBA00023004"/>
    </source>
</evidence>
<dbReference type="InterPro" id="IPR002888">
    <property type="entry name" value="2Fe-2S-bd"/>
</dbReference>
<keyword evidence="2" id="KW-0479">Metal-binding</keyword>
<name>A0A0D6PDW0_9PROT</name>
<dbReference type="PANTHER" id="PTHR44379">
    <property type="entry name" value="OXIDOREDUCTASE WITH IRON-SULFUR SUBUNIT"/>
    <property type="match status" value="1"/>
</dbReference>
<dbReference type="InterPro" id="IPR051452">
    <property type="entry name" value="Diverse_Oxidoreductases"/>
</dbReference>
<dbReference type="OrthoDB" id="7375656at2"/>
<dbReference type="SUPFAM" id="SSF47741">
    <property type="entry name" value="CO dehydrogenase ISP C-domain like"/>
    <property type="match status" value="1"/>
</dbReference>
<dbReference type="Pfam" id="PF00111">
    <property type="entry name" value="Fer2"/>
    <property type="match status" value="1"/>
</dbReference>
<dbReference type="InterPro" id="IPR012675">
    <property type="entry name" value="Beta-grasp_dom_sf"/>
</dbReference>
<keyword evidence="7" id="KW-1185">Reference proteome</keyword>